<dbReference type="PROSITE" id="PS51674">
    <property type="entry name" value="4FE4S_WBL"/>
    <property type="match status" value="1"/>
</dbReference>
<dbReference type="InterPro" id="IPR003482">
    <property type="entry name" value="Whib"/>
</dbReference>
<dbReference type="GO" id="GO:0046872">
    <property type="term" value="F:metal ion binding"/>
    <property type="evidence" value="ECO:0007669"/>
    <property type="project" value="UniProtKB-KW"/>
</dbReference>
<evidence type="ECO:0000256" key="7">
    <source>
        <dbReference type="ARBA" id="ARBA00023015"/>
    </source>
</evidence>
<evidence type="ECO:0000313" key="12">
    <source>
        <dbReference type="EMBL" id="CAB4895359.1"/>
    </source>
</evidence>
<dbReference type="EMBL" id="CAFBLP010000140">
    <property type="protein sequence ID" value="CAB4895359.1"/>
    <property type="molecule type" value="Genomic_DNA"/>
</dbReference>
<evidence type="ECO:0000256" key="6">
    <source>
        <dbReference type="ARBA" id="ARBA00023014"/>
    </source>
</evidence>
<keyword evidence="9" id="KW-1015">Disulfide bond</keyword>
<dbReference type="GO" id="GO:0051539">
    <property type="term" value="F:4 iron, 4 sulfur cluster binding"/>
    <property type="evidence" value="ECO:0007669"/>
    <property type="project" value="UniProtKB-KW"/>
</dbReference>
<name>A0A6J7FTQ8_9ZZZZ</name>
<keyword evidence="4" id="KW-0479">Metal-binding</keyword>
<keyword evidence="5" id="KW-0408">Iron</keyword>
<evidence type="ECO:0000256" key="4">
    <source>
        <dbReference type="ARBA" id="ARBA00022723"/>
    </source>
</evidence>
<dbReference type="InterPro" id="IPR034768">
    <property type="entry name" value="4FE4S_WBL"/>
</dbReference>
<dbReference type="Pfam" id="PF02467">
    <property type="entry name" value="Whib"/>
    <property type="match status" value="1"/>
</dbReference>
<proteinExistence type="inferred from homology"/>
<keyword evidence="6" id="KW-0411">Iron-sulfur</keyword>
<comment type="cofactor">
    <cofactor evidence="1">
        <name>[4Fe-4S] cluster</name>
        <dbReference type="ChEBI" id="CHEBI:49883"/>
    </cofactor>
</comment>
<evidence type="ECO:0000256" key="2">
    <source>
        <dbReference type="ARBA" id="ARBA00006597"/>
    </source>
</evidence>
<evidence type="ECO:0000259" key="11">
    <source>
        <dbReference type="PROSITE" id="PS51674"/>
    </source>
</evidence>
<dbReference type="GO" id="GO:0045454">
    <property type="term" value="P:cell redox homeostasis"/>
    <property type="evidence" value="ECO:0007669"/>
    <property type="project" value="TreeGrafter"/>
</dbReference>
<keyword evidence="8" id="KW-0238">DNA-binding</keyword>
<evidence type="ECO:0000256" key="5">
    <source>
        <dbReference type="ARBA" id="ARBA00023004"/>
    </source>
</evidence>
<dbReference type="AlphaFoldDB" id="A0A6J7FTQ8"/>
<gene>
    <name evidence="12" type="ORF">UFOPK3376_03126</name>
</gene>
<organism evidence="12">
    <name type="scientific">freshwater metagenome</name>
    <dbReference type="NCBI Taxonomy" id="449393"/>
    <lineage>
        <taxon>unclassified sequences</taxon>
        <taxon>metagenomes</taxon>
        <taxon>ecological metagenomes</taxon>
    </lineage>
</organism>
<dbReference type="GO" id="GO:0047134">
    <property type="term" value="F:protein-disulfide reductase [NAD(P)H] activity"/>
    <property type="evidence" value="ECO:0007669"/>
    <property type="project" value="TreeGrafter"/>
</dbReference>
<evidence type="ECO:0000256" key="10">
    <source>
        <dbReference type="ARBA" id="ARBA00023163"/>
    </source>
</evidence>
<keyword evidence="3" id="KW-0004">4Fe-4S</keyword>
<feature type="domain" description="4Fe-4S Wbl-type" evidence="11">
    <location>
        <begin position="22"/>
        <end position="84"/>
    </location>
</feature>
<comment type="similarity">
    <text evidence="2">Belongs to the WhiB family.</text>
</comment>
<evidence type="ECO:0000256" key="9">
    <source>
        <dbReference type="ARBA" id="ARBA00023157"/>
    </source>
</evidence>
<evidence type="ECO:0000256" key="8">
    <source>
        <dbReference type="ARBA" id="ARBA00023125"/>
    </source>
</evidence>
<reference evidence="12" key="1">
    <citation type="submission" date="2020-05" db="EMBL/GenBank/DDBJ databases">
        <authorList>
            <person name="Chiriac C."/>
            <person name="Salcher M."/>
            <person name="Ghai R."/>
            <person name="Kavagutti S V."/>
        </authorList>
    </citation>
    <scope>NUCLEOTIDE SEQUENCE</scope>
</reference>
<dbReference type="GO" id="GO:0003677">
    <property type="term" value="F:DNA binding"/>
    <property type="evidence" value="ECO:0007669"/>
    <property type="project" value="UniProtKB-KW"/>
</dbReference>
<protein>
    <submittedName>
        <fullName evidence="12">Unannotated protein</fullName>
    </submittedName>
</protein>
<dbReference type="PANTHER" id="PTHR38839">
    <property type="entry name" value="TRANSCRIPTIONAL REGULATOR WHID-RELATED"/>
    <property type="match status" value="1"/>
</dbReference>
<keyword evidence="10" id="KW-0804">Transcription</keyword>
<sequence length="101" mass="11293">MAAVEIMFHREATDDRWMRNAACKGLTNLFFPAPAERPQARDRREAMATSVCASCSVNSVCRLYARDNHEYGFWGGESEDERHSAGYRLIAPIGVRARGVG</sequence>
<dbReference type="GO" id="GO:0045892">
    <property type="term" value="P:negative regulation of DNA-templated transcription"/>
    <property type="evidence" value="ECO:0007669"/>
    <property type="project" value="TreeGrafter"/>
</dbReference>
<evidence type="ECO:0000256" key="1">
    <source>
        <dbReference type="ARBA" id="ARBA00001966"/>
    </source>
</evidence>
<keyword evidence="7" id="KW-0805">Transcription regulation</keyword>
<evidence type="ECO:0000256" key="3">
    <source>
        <dbReference type="ARBA" id="ARBA00022485"/>
    </source>
</evidence>
<accession>A0A6J7FTQ8</accession>